<accession>A0A6V6Z0N7</accession>
<evidence type="ECO:0000256" key="3">
    <source>
        <dbReference type="ARBA" id="ARBA00023082"/>
    </source>
</evidence>
<dbReference type="PANTHER" id="PTHR43133:SF46">
    <property type="entry name" value="RNA POLYMERASE SIGMA-70 FACTOR ECF SUBFAMILY"/>
    <property type="match status" value="1"/>
</dbReference>
<dbReference type="InterPro" id="IPR013249">
    <property type="entry name" value="RNA_pol_sigma70_r4_t2"/>
</dbReference>
<dbReference type="CDD" id="cd06171">
    <property type="entry name" value="Sigma70_r4"/>
    <property type="match status" value="1"/>
</dbReference>
<dbReference type="InterPro" id="IPR014284">
    <property type="entry name" value="RNA_pol_sigma-70_dom"/>
</dbReference>
<dbReference type="GO" id="GO:0016987">
    <property type="term" value="F:sigma factor activity"/>
    <property type="evidence" value="ECO:0007669"/>
    <property type="project" value="UniProtKB-KW"/>
</dbReference>
<evidence type="ECO:0000313" key="7">
    <source>
        <dbReference type="Proteomes" id="UP000556700"/>
    </source>
</evidence>
<keyword evidence="7" id="KW-1185">Reference proteome</keyword>
<dbReference type="AlphaFoldDB" id="A0A6V6Z0N7"/>
<organism evidence="6 7">
    <name type="scientific">Flavobacterium chungangense</name>
    <dbReference type="NCBI Taxonomy" id="554283"/>
    <lineage>
        <taxon>Bacteria</taxon>
        <taxon>Pseudomonadati</taxon>
        <taxon>Bacteroidota</taxon>
        <taxon>Flavobacteriia</taxon>
        <taxon>Flavobacteriales</taxon>
        <taxon>Flavobacteriaceae</taxon>
        <taxon>Flavobacterium</taxon>
    </lineage>
</organism>
<evidence type="ECO:0000259" key="5">
    <source>
        <dbReference type="Pfam" id="PF08281"/>
    </source>
</evidence>
<comment type="similarity">
    <text evidence="1">Belongs to the sigma-70 factor family. ECF subfamily.</text>
</comment>
<evidence type="ECO:0000256" key="1">
    <source>
        <dbReference type="ARBA" id="ARBA00010641"/>
    </source>
</evidence>
<dbReference type="NCBIfam" id="TIGR02937">
    <property type="entry name" value="sigma70-ECF"/>
    <property type="match status" value="1"/>
</dbReference>
<dbReference type="Gene3D" id="1.10.10.10">
    <property type="entry name" value="Winged helix-like DNA-binding domain superfamily/Winged helix DNA-binding domain"/>
    <property type="match status" value="1"/>
</dbReference>
<evidence type="ECO:0000313" key="6">
    <source>
        <dbReference type="EMBL" id="CAD0005320.1"/>
    </source>
</evidence>
<dbReference type="InterPro" id="IPR039425">
    <property type="entry name" value="RNA_pol_sigma-70-like"/>
</dbReference>
<comment type="caution">
    <text evidence="6">The sequence shown here is derived from an EMBL/GenBank/DDBJ whole genome shotgun (WGS) entry which is preliminary data.</text>
</comment>
<proteinExistence type="inferred from homology"/>
<dbReference type="InterPro" id="IPR036388">
    <property type="entry name" value="WH-like_DNA-bd_sf"/>
</dbReference>
<dbReference type="EMBL" id="CAIJDO010000148">
    <property type="protein sequence ID" value="CAD0005320.1"/>
    <property type="molecule type" value="Genomic_DNA"/>
</dbReference>
<evidence type="ECO:0000256" key="2">
    <source>
        <dbReference type="ARBA" id="ARBA00023015"/>
    </source>
</evidence>
<dbReference type="InterPro" id="IPR013325">
    <property type="entry name" value="RNA_pol_sigma_r2"/>
</dbReference>
<keyword evidence="4" id="KW-0804">Transcription</keyword>
<reference evidence="6 7" key="1">
    <citation type="submission" date="2020-06" db="EMBL/GenBank/DDBJ databases">
        <authorList>
            <person name="Criscuolo A."/>
        </authorList>
    </citation>
    <scope>NUCLEOTIDE SEQUENCE [LARGE SCALE GENOMIC DNA]</scope>
    <source>
        <strain evidence="7">CIP 110025</strain>
    </source>
</reference>
<gene>
    <name evidence="6" type="ORF">FLACHUCJ7_02337</name>
</gene>
<feature type="domain" description="RNA polymerase sigma factor 70 region 4 type 2" evidence="5">
    <location>
        <begin position="126"/>
        <end position="176"/>
    </location>
</feature>
<dbReference type="SUPFAM" id="SSF88946">
    <property type="entry name" value="Sigma2 domain of RNA polymerase sigma factors"/>
    <property type="match status" value="1"/>
</dbReference>
<dbReference type="GO" id="GO:0006352">
    <property type="term" value="P:DNA-templated transcription initiation"/>
    <property type="evidence" value="ECO:0007669"/>
    <property type="project" value="InterPro"/>
</dbReference>
<keyword evidence="3" id="KW-0731">Sigma factor</keyword>
<name>A0A6V6Z0N7_9FLAO</name>
<dbReference type="SUPFAM" id="SSF88659">
    <property type="entry name" value="Sigma3 and sigma4 domains of RNA polymerase sigma factors"/>
    <property type="match status" value="1"/>
</dbReference>
<keyword evidence="2" id="KW-0805">Transcription regulation</keyword>
<dbReference type="InterPro" id="IPR013324">
    <property type="entry name" value="RNA_pol_sigma_r3/r4-like"/>
</dbReference>
<protein>
    <submittedName>
        <fullName evidence="6">RNA polymerase subunit sigma-24</fullName>
    </submittedName>
</protein>
<sequence>MGNEKRDIDLWSQIKKGDVNAYHELYDRYINMLFSFGMQYTNDDALVQDSIHDIFVDLHRYRNTIAADVAIKSYLFKSLQNDIFKKLKSQTKIVRLDIVAEDTYKTESTEDELIFNETTLNKHATLAVALSSLTKKQRYALHLRFSEDLSYEEISSSLEITLESCRTLIYRSLIKLRAKL</sequence>
<dbReference type="RefSeq" id="WP_031457522.1">
    <property type="nucleotide sequence ID" value="NZ_CAIJDO010000148.1"/>
</dbReference>
<dbReference type="Proteomes" id="UP000556700">
    <property type="component" value="Unassembled WGS sequence"/>
</dbReference>
<dbReference type="Pfam" id="PF08281">
    <property type="entry name" value="Sigma70_r4_2"/>
    <property type="match status" value="1"/>
</dbReference>
<dbReference type="PANTHER" id="PTHR43133">
    <property type="entry name" value="RNA POLYMERASE ECF-TYPE SIGMA FACTO"/>
    <property type="match status" value="1"/>
</dbReference>
<dbReference type="GO" id="GO:0003677">
    <property type="term" value="F:DNA binding"/>
    <property type="evidence" value="ECO:0007669"/>
    <property type="project" value="InterPro"/>
</dbReference>
<dbReference type="Gene3D" id="1.10.1740.10">
    <property type="match status" value="1"/>
</dbReference>
<evidence type="ECO:0000256" key="4">
    <source>
        <dbReference type="ARBA" id="ARBA00023163"/>
    </source>
</evidence>